<evidence type="ECO:0000256" key="3">
    <source>
        <dbReference type="PROSITE-ProRule" id="PRU00023"/>
    </source>
</evidence>
<keyword evidence="2 3" id="KW-0040">ANK repeat</keyword>
<dbReference type="Proteomes" id="UP000041254">
    <property type="component" value="Unassembled WGS sequence"/>
</dbReference>
<feature type="repeat" description="ANK" evidence="3">
    <location>
        <begin position="497"/>
        <end position="529"/>
    </location>
</feature>
<evidence type="ECO:0000313" key="5">
    <source>
        <dbReference type="Proteomes" id="UP000041254"/>
    </source>
</evidence>
<reference evidence="4 5" key="1">
    <citation type="submission" date="2014-11" db="EMBL/GenBank/DDBJ databases">
        <authorList>
            <person name="Zhu J."/>
            <person name="Qi W."/>
            <person name="Song R."/>
        </authorList>
    </citation>
    <scope>NUCLEOTIDE SEQUENCE [LARGE SCALE GENOMIC DNA]</scope>
</reference>
<gene>
    <name evidence="4" type="ORF">Vbra_15759</name>
</gene>
<feature type="repeat" description="ANK" evidence="3">
    <location>
        <begin position="707"/>
        <end position="739"/>
    </location>
</feature>
<proteinExistence type="predicted"/>
<evidence type="ECO:0000256" key="1">
    <source>
        <dbReference type="ARBA" id="ARBA00022737"/>
    </source>
</evidence>
<sequence length="837" mass="91362">MASPLAVGKLTIRVRNKANSTVHVRVCDARERDVVEQDVERVVEKEEKMMLGGGVKAEFGGVEIGVEAKRGKDTREKTEEKAFVRIQYGKLKESRDWTTIDPGREAFLSSFESPYFSVFIEDSPYQMLNQLIHPEDHPNGIVITRANPPYVSFLTDIIEAANIEAKEAPFRLNNVATKLVLTSAKSMALGASVGVEKKRSRETHEEADPSQLWIRKIDPLCRAGTFRLVPVAFDTKTLAVSPLMDNKLVVAPLTVETDPQDNQKEAKFQQWIMVPAETQDIVQPTMGLCGVLCCQPSKGQLLVSPDMQFEQGPEQRRGSSQFDEHTVTIKCVGLPDYVMSVKTLGRSNSLALTKKDDKGIPMEALWRCSQPNKAKKDVLKVAAVAAATEAEEVNLFEACAEGNKDAVLRVIKAKGVKCLQESDKEGFTPLHYAAQNGHADICRVIVLEGGKDLIKKQTKVMNEPIVLHLAVAKGHVGVVTALLQLGGHGVLTLRNKYNSTPFHTAALTGQVAVLKAMHAKGGNLDQQGNGGFFAIHMAAMKGHVDAVNLLVELGGTKELQRRGLYGRYAIHMAADKGHVDAVNLLVELGGTNELDRRTQNNSTPFIIAAMFGQVAVLRAMHAKGGNGLLDQKGGEIGYYAIHMAADKGHVDAVNLLMELGGTKELDRRTQNNSTPFIIAAMFGQVAVLRAMHAKGGNGLLDQKGGEAGYYAIHWAACQGHVDAVNLLMELGGHKELHKRNEKNSTPFHIAALTGQVAVLKAMHAKGGNLDQQNEDGNFPIHLAAWKGHVETVKVLVSFDGVQMLSNKNNAGKTPLDMAQSDEMRKLLKQLNWQRVTT</sequence>
<feature type="repeat" description="ANK" evidence="3">
    <location>
        <begin position="425"/>
        <end position="449"/>
    </location>
</feature>
<name>A0A0G4FNW0_VITBC</name>
<feature type="repeat" description="ANK" evidence="3">
    <location>
        <begin position="530"/>
        <end position="562"/>
    </location>
</feature>
<dbReference type="VEuPathDB" id="CryptoDB:Vbra_15759"/>
<dbReference type="SMART" id="SM00248">
    <property type="entry name" value="ANK"/>
    <property type="match status" value="11"/>
</dbReference>
<dbReference type="InterPro" id="IPR002110">
    <property type="entry name" value="Ankyrin_rpt"/>
</dbReference>
<protein>
    <submittedName>
        <fullName evidence="4">Uncharacterized protein</fullName>
    </submittedName>
</protein>
<dbReference type="Pfam" id="PF12796">
    <property type="entry name" value="Ank_2"/>
    <property type="match status" value="3"/>
</dbReference>
<keyword evidence="5" id="KW-1185">Reference proteome</keyword>
<dbReference type="PRINTS" id="PR01415">
    <property type="entry name" value="ANKYRIN"/>
</dbReference>
<keyword evidence="1" id="KW-0677">Repeat</keyword>
<dbReference type="PANTHER" id="PTHR24198:SF165">
    <property type="entry name" value="ANKYRIN REPEAT-CONTAINING PROTEIN-RELATED"/>
    <property type="match status" value="1"/>
</dbReference>
<dbReference type="Pfam" id="PF00023">
    <property type="entry name" value="Ank"/>
    <property type="match status" value="1"/>
</dbReference>
<dbReference type="AlphaFoldDB" id="A0A0G4FNW0"/>
<feature type="repeat" description="ANK" evidence="3">
    <location>
        <begin position="565"/>
        <end position="597"/>
    </location>
</feature>
<dbReference type="Pfam" id="PF13637">
    <property type="entry name" value="Ank_4"/>
    <property type="match status" value="1"/>
</dbReference>
<feature type="repeat" description="ANK" evidence="3">
    <location>
        <begin position="636"/>
        <end position="668"/>
    </location>
</feature>
<dbReference type="InterPro" id="IPR036770">
    <property type="entry name" value="Ankyrin_rpt-contain_sf"/>
</dbReference>
<accession>A0A0G4FNW0</accession>
<dbReference type="PANTHER" id="PTHR24198">
    <property type="entry name" value="ANKYRIN REPEAT AND PROTEIN KINASE DOMAIN-CONTAINING PROTEIN"/>
    <property type="match status" value="1"/>
</dbReference>
<dbReference type="OrthoDB" id="194358at2759"/>
<dbReference type="STRING" id="1169540.A0A0G4FNW0"/>
<dbReference type="Gene3D" id="1.25.40.20">
    <property type="entry name" value="Ankyrin repeat-containing domain"/>
    <property type="match status" value="4"/>
</dbReference>
<evidence type="ECO:0000256" key="2">
    <source>
        <dbReference type="ARBA" id="ARBA00023043"/>
    </source>
</evidence>
<dbReference type="PROSITE" id="PS50088">
    <property type="entry name" value="ANK_REPEAT"/>
    <property type="match status" value="8"/>
</dbReference>
<feature type="repeat" description="ANK" evidence="3">
    <location>
        <begin position="775"/>
        <end position="797"/>
    </location>
</feature>
<feature type="repeat" description="ANK" evidence="3">
    <location>
        <begin position="742"/>
        <end position="774"/>
    </location>
</feature>
<dbReference type="InParanoid" id="A0A0G4FNW0"/>
<organism evidence="4 5">
    <name type="scientific">Vitrella brassicaformis (strain CCMP3155)</name>
    <dbReference type="NCBI Taxonomy" id="1169540"/>
    <lineage>
        <taxon>Eukaryota</taxon>
        <taxon>Sar</taxon>
        <taxon>Alveolata</taxon>
        <taxon>Colpodellida</taxon>
        <taxon>Vitrellaceae</taxon>
        <taxon>Vitrella</taxon>
    </lineage>
</organism>
<evidence type="ECO:0000313" key="4">
    <source>
        <dbReference type="EMBL" id="CEM15501.1"/>
    </source>
</evidence>
<dbReference type="EMBL" id="CDMY01000466">
    <property type="protein sequence ID" value="CEM15501.1"/>
    <property type="molecule type" value="Genomic_DNA"/>
</dbReference>
<dbReference type="PhylomeDB" id="A0A0G4FNW0"/>
<dbReference type="PROSITE" id="PS50297">
    <property type="entry name" value="ANK_REP_REGION"/>
    <property type="match status" value="7"/>
</dbReference>
<dbReference type="SUPFAM" id="SSF48403">
    <property type="entry name" value="Ankyrin repeat"/>
    <property type="match status" value="2"/>
</dbReference>